<proteinExistence type="predicted"/>
<protein>
    <submittedName>
        <fullName evidence="1">Uncharacterized protein</fullName>
    </submittedName>
</protein>
<name>A0A4Y2KE97_ARAVE</name>
<organism evidence="1 2">
    <name type="scientific">Araneus ventricosus</name>
    <name type="common">Orbweaver spider</name>
    <name type="synonym">Epeira ventricosa</name>
    <dbReference type="NCBI Taxonomy" id="182803"/>
    <lineage>
        <taxon>Eukaryota</taxon>
        <taxon>Metazoa</taxon>
        <taxon>Ecdysozoa</taxon>
        <taxon>Arthropoda</taxon>
        <taxon>Chelicerata</taxon>
        <taxon>Arachnida</taxon>
        <taxon>Araneae</taxon>
        <taxon>Araneomorphae</taxon>
        <taxon>Entelegynae</taxon>
        <taxon>Araneoidea</taxon>
        <taxon>Araneidae</taxon>
        <taxon>Araneus</taxon>
    </lineage>
</organism>
<sequence length="138" mass="15680">MTSLHRANLSTTSLIPSVNHATQLPPCMYLLWGTSRSRVPVDGSAIVSDVRGSSCREQWKTTRRFGLCSRDRCVCGDKGNPKHYATDSPVTKPFHFRKPSAENISTWCVNIFKNKRSLARLINIMKTLHDRRHDIIID</sequence>
<evidence type="ECO:0000313" key="2">
    <source>
        <dbReference type="Proteomes" id="UP000499080"/>
    </source>
</evidence>
<dbReference type="AlphaFoldDB" id="A0A4Y2KE97"/>
<gene>
    <name evidence="1" type="ORF">AVEN_38738_1</name>
</gene>
<comment type="caution">
    <text evidence="1">The sequence shown here is derived from an EMBL/GenBank/DDBJ whole genome shotgun (WGS) entry which is preliminary data.</text>
</comment>
<keyword evidence="2" id="KW-1185">Reference proteome</keyword>
<evidence type="ECO:0000313" key="1">
    <source>
        <dbReference type="EMBL" id="GBN00222.1"/>
    </source>
</evidence>
<accession>A0A4Y2KE97</accession>
<dbReference type="Proteomes" id="UP000499080">
    <property type="component" value="Unassembled WGS sequence"/>
</dbReference>
<dbReference type="EMBL" id="BGPR01004496">
    <property type="protein sequence ID" value="GBN00222.1"/>
    <property type="molecule type" value="Genomic_DNA"/>
</dbReference>
<reference evidence="1 2" key="1">
    <citation type="journal article" date="2019" name="Sci. Rep.">
        <title>Orb-weaving spider Araneus ventricosus genome elucidates the spidroin gene catalogue.</title>
        <authorList>
            <person name="Kono N."/>
            <person name="Nakamura H."/>
            <person name="Ohtoshi R."/>
            <person name="Moran D.A.P."/>
            <person name="Shinohara A."/>
            <person name="Yoshida Y."/>
            <person name="Fujiwara M."/>
            <person name="Mori M."/>
            <person name="Tomita M."/>
            <person name="Arakawa K."/>
        </authorList>
    </citation>
    <scope>NUCLEOTIDE SEQUENCE [LARGE SCALE GENOMIC DNA]</scope>
</reference>